<organism evidence="2">
    <name type="scientific">Chromera velia CCMP2878</name>
    <dbReference type="NCBI Taxonomy" id="1169474"/>
    <lineage>
        <taxon>Eukaryota</taxon>
        <taxon>Sar</taxon>
        <taxon>Alveolata</taxon>
        <taxon>Colpodellida</taxon>
        <taxon>Chromeraceae</taxon>
        <taxon>Chromera</taxon>
    </lineage>
</organism>
<dbReference type="VEuPathDB" id="CryptoDB:Cvel_7972"/>
<sequence length="406" mass="43398">MAQAAPESNPTGPVSSEIERAFDEIFGSASFRSSLETTDDFEYRIDECFGKLEPALLPPDDKRSLPHLVGVFRKFFPQSAVKALLRNSAGDCVPSPGIYTPTVYEKEKKTVLVADAAGLKVHKFVNRTLEDFPPSLPFEMTLDGIAKAETFRAYVAVAGAPSSGAAPSGNASSSGVGPTPSTGGGTQGGAGGVDASASRGGPTPPVREGGGIAAATGGGDASAGARGGPTRRQARTYGKNRNTGGTVLMRVEKETHSIEWLEKALRTVRMVGDVPDIRTQLSWCVEVWNWESGTWVELRDTFRSHYRPCFKSFESDAPPAAWICEESRAPAFIAPPRSLRAVLDDRGGAAEGILRWCPRPLQDEPVPFTPERAPHVSRGILGGPDGMVIMRLGEMKYEAIRPSVLL</sequence>
<feature type="compositionally biased region" description="Low complexity" evidence="1">
    <location>
        <begin position="162"/>
        <end position="181"/>
    </location>
</feature>
<gene>
    <name evidence="2" type="ORF">Cvel_7972</name>
</gene>
<feature type="region of interest" description="Disordered" evidence="1">
    <location>
        <begin position="162"/>
        <end position="242"/>
    </location>
</feature>
<feature type="compositionally biased region" description="Gly residues" evidence="1">
    <location>
        <begin position="208"/>
        <end position="227"/>
    </location>
</feature>
<name>A0A0G4HQR2_9ALVE</name>
<feature type="compositionally biased region" description="Gly residues" evidence="1">
    <location>
        <begin position="182"/>
        <end position="192"/>
    </location>
</feature>
<proteinExistence type="predicted"/>
<protein>
    <submittedName>
        <fullName evidence="2">Uncharacterized protein</fullName>
    </submittedName>
</protein>
<dbReference type="EMBL" id="CDMZ01003502">
    <property type="protein sequence ID" value="CEM46598.1"/>
    <property type="molecule type" value="Genomic_DNA"/>
</dbReference>
<reference evidence="2" key="1">
    <citation type="submission" date="2014-11" db="EMBL/GenBank/DDBJ databases">
        <authorList>
            <person name="Otto D Thomas"/>
            <person name="Naeem Raeece"/>
        </authorList>
    </citation>
    <scope>NUCLEOTIDE SEQUENCE</scope>
</reference>
<evidence type="ECO:0000256" key="1">
    <source>
        <dbReference type="SAM" id="MobiDB-lite"/>
    </source>
</evidence>
<accession>A0A0G4HQR2</accession>
<evidence type="ECO:0000313" key="2">
    <source>
        <dbReference type="EMBL" id="CEM46598.1"/>
    </source>
</evidence>
<dbReference type="AlphaFoldDB" id="A0A0G4HQR2"/>